<keyword evidence="2" id="KW-1185">Reference proteome</keyword>
<evidence type="ECO:0000313" key="1">
    <source>
        <dbReference type="EMBL" id="KAK4355038.1"/>
    </source>
</evidence>
<sequence length="65" mass="7543">MRQTSKDMIIRLDEFLGCICRRGNDCRDYRTAFINRNLRTLELLSLVGCEHLASLPKSLCNLKNL</sequence>
<reference evidence="1" key="1">
    <citation type="submission" date="2023-12" db="EMBL/GenBank/DDBJ databases">
        <title>Genome assembly of Anisodus tanguticus.</title>
        <authorList>
            <person name="Wang Y.-J."/>
        </authorList>
    </citation>
    <scope>NUCLEOTIDE SEQUENCE</scope>
    <source>
        <strain evidence="1">KB-2021</strain>
        <tissue evidence="1">Leaf</tissue>
    </source>
</reference>
<evidence type="ECO:0000313" key="2">
    <source>
        <dbReference type="Proteomes" id="UP001291623"/>
    </source>
</evidence>
<comment type="caution">
    <text evidence="1">The sequence shown here is derived from an EMBL/GenBank/DDBJ whole genome shotgun (WGS) entry which is preliminary data.</text>
</comment>
<accession>A0AAE1RQE9</accession>
<gene>
    <name evidence="1" type="ORF">RND71_027232</name>
</gene>
<protein>
    <submittedName>
        <fullName evidence="1">Uncharacterized protein</fullName>
    </submittedName>
</protein>
<name>A0AAE1RQE9_9SOLA</name>
<proteinExistence type="predicted"/>
<dbReference type="EMBL" id="JAVYJV010000014">
    <property type="protein sequence ID" value="KAK4355038.1"/>
    <property type="molecule type" value="Genomic_DNA"/>
</dbReference>
<dbReference type="AlphaFoldDB" id="A0AAE1RQE9"/>
<organism evidence="1 2">
    <name type="scientific">Anisodus tanguticus</name>
    <dbReference type="NCBI Taxonomy" id="243964"/>
    <lineage>
        <taxon>Eukaryota</taxon>
        <taxon>Viridiplantae</taxon>
        <taxon>Streptophyta</taxon>
        <taxon>Embryophyta</taxon>
        <taxon>Tracheophyta</taxon>
        <taxon>Spermatophyta</taxon>
        <taxon>Magnoliopsida</taxon>
        <taxon>eudicotyledons</taxon>
        <taxon>Gunneridae</taxon>
        <taxon>Pentapetalae</taxon>
        <taxon>asterids</taxon>
        <taxon>lamiids</taxon>
        <taxon>Solanales</taxon>
        <taxon>Solanaceae</taxon>
        <taxon>Solanoideae</taxon>
        <taxon>Hyoscyameae</taxon>
        <taxon>Anisodus</taxon>
    </lineage>
</organism>
<dbReference type="Proteomes" id="UP001291623">
    <property type="component" value="Unassembled WGS sequence"/>
</dbReference>